<gene>
    <name evidence="2" type="ORF">GSPATT00037300001</name>
</gene>
<dbReference type="OMA" id="QIICLYP"/>
<dbReference type="EMBL" id="CT868060">
    <property type="protein sequence ID" value="CAK68515.1"/>
    <property type="molecule type" value="Genomic_DNA"/>
</dbReference>
<dbReference type="KEGG" id="ptm:GSPATT00037300001"/>
<dbReference type="OrthoDB" id="311936at2759"/>
<protein>
    <submittedName>
        <fullName evidence="2">Uncharacterized protein</fullName>
    </submittedName>
</protein>
<dbReference type="GeneID" id="5021697"/>
<dbReference type="RefSeq" id="XP_001435912.1">
    <property type="nucleotide sequence ID" value="XM_001435875.1"/>
</dbReference>
<evidence type="ECO:0000313" key="3">
    <source>
        <dbReference type="Proteomes" id="UP000000600"/>
    </source>
</evidence>
<evidence type="ECO:0000313" key="2">
    <source>
        <dbReference type="EMBL" id="CAK68515.1"/>
    </source>
</evidence>
<dbReference type="HOGENOM" id="CLU_1424020_0_0_1"/>
<accession>A0CCJ8</accession>
<dbReference type="AlphaFoldDB" id="A0CCJ8"/>
<reference evidence="2 3" key="1">
    <citation type="journal article" date="2006" name="Nature">
        <title>Global trends of whole-genome duplications revealed by the ciliate Paramecium tetraurelia.</title>
        <authorList>
            <consortium name="Genoscope"/>
            <person name="Aury J.-M."/>
            <person name="Jaillon O."/>
            <person name="Duret L."/>
            <person name="Noel B."/>
            <person name="Jubin C."/>
            <person name="Porcel B.M."/>
            <person name="Segurens B."/>
            <person name="Daubin V."/>
            <person name="Anthouard V."/>
            <person name="Aiach N."/>
            <person name="Arnaiz O."/>
            <person name="Billaut A."/>
            <person name="Beisson J."/>
            <person name="Blanc I."/>
            <person name="Bouhouche K."/>
            <person name="Camara F."/>
            <person name="Duharcourt S."/>
            <person name="Guigo R."/>
            <person name="Gogendeau D."/>
            <person name="Katinka M."/>
            <person name="Keller A.-M."/>
            <person name="Kissmehl R."/>
            <person name="Klotz C."/>
            <person name="Koll F."/>
            <person name="Le Moue A."/>
            <person name="Lepere C."/>
            <person name="Malinsky S."/>
            <person name="Nowacki M."/>
            <person name="Nowak J.K."/>
            <person name="Plattner H."/>
            <person name="Poulain J."/>
            <person name="Ruiz F."/>
            <person name="Serrano V."/>
            <person name="Zagulski M."/>
            <person name="Dessen P."/>
            <person name="Betermier M."/>
            <person name="Weissenbach J."/>
            <person name="Scarpelli C."/>
            <person name="Schachter V."/>
            <person name="Sperling L."/>
            <person name="Meyer E."/>
            <person name="Cohen J."/>
            <person name="Wincker P."/>
        </authorList>
    </citation>
    <scope>NUCLEOTIDE SEQUENCE [LARGE SCALE GENOMIC DNA]</scope>
    <source>
        <strain evidence="2 3">Stock d4-2</strain>
    </source>
</reference>
<feature type="region of interest" description="Disordered" evidence="1">
    <location>
        <begin position="65"/>
        <end position="85"/>
    </location>
</feature>
<proteinExistence type="predicted"/>
<organism evidence="2 3">
    <name type="scientific">Paramecium tetraurelia</name>
    <dbReference type="NCBI Taxonomy" id="5888"/>
    <lineage>
        <taxon>Eukaryota</taxon>
        <taxon>Sar</taxon>
        <taxon>Alveolata</taxon>
        <taxon>Ciliophora</taxon>
        <taxon>Intramacronucleata</taxon>
        <taxon>Oligohymenophorea</taxon>
        <taxon>Peniculida</taxon>
        <taxon>Parameciidae</taxon>
        <taxon>Paramecium</taxon>
    </lineage>
</organism>
<name>A0CCJ8_PARTE</name>
<evidence type="ECO:0000256" key="1">
    <source>
        <dbReference type="SAM" id="MobiDB-lite"/>
    </source>
</evidence>
<dbReference type="InParanoid" id="A0CCJ8"/>
<dbReference type="Proteomes" id="UP000000600">
    <property type="component" value="Unassembled WGS sequence"/>
</dbReference>
<keyword evidence="3" id="KW-1185">Reference proteome</keyword>
<sequence length="191" mass="23192">MSNKFEYIEAFHSELGHYQIICLYPLIQEYYHVHYDLTCAIANFINQYSDLCIFKIFNAESRKKYEQDGNQQEQGERQPIQAQPEQQVQQDYDNIIWDLYETNQNQVKVNNKFKILQSHMKNFKEQLFIQFSYWNIDQKVGYLKKCNKIIDYIEEKQKNIMNKNTDTQFLEEDVVKFIEQELKTNKNEQII</sequence>